<dbReference type="SUPFAM" id="SSF52540">
    <property type="entry name" value="P-loop containing nucleoside triphosphate hydrolases"/>
    <property type="match status" value="2"/>
</dbReference>
<keyword evidence="20" id="KW-1185">Reference proteome</keyword>
<evidence type="ECO:0000256" key="2">
    <source>
        <dbReference type="ARBA" id="ARBA00022490"/>
    </source>
</evidence>
<feature type="region of interest" description="Disordered" evidence="17">
    <location>
        <begin position="337"/>
        <end position="376"/>
    </location>
</feature>
<dbReference type="PROSITE" id="PS00211">
    <property type="entry name" value="ABC_TRANSPORTER_1"/>
    <property type="match status" value="1"/>
</dbReference>
<dbReference type="InterPro" id="IPR041552">
    <property type="entry name" value="UvrA_DNA-bd"/>
</dbReference>
<dbReference type="InterPro" id="IPR003439">
    <property type="entry name" value="ABC_transporter-like_ATP-bd"/>
</dbReference>
<evidence type="ECO:0000256" key="17">
    <source>
        <dbReference type="SAM" id="MobiDB-lite"/>
    </source>
</evidence>
<evidence type="ECO:0000256" key="5">
    <source>
        <dbReference type="ARBA" id="ARBA00022741"/>
    </source>
</evidence>
<keyword evidence="10" id="KW-0067">ATP-binding</keyword>
<dbReference type="GO" id="GO:0006281">
    <property type="term" value="P:DNA repair"/>
    <property type="evidence" value="ECO:0007669"/>
    <property type="project" value="UniProtKB-KW"/>
</dbReference>
<evidence type="ECO:0000313" key="20">
    <source>
        <dbReference type="Proteomes" id="UP000247540"/>
    </source>
</evidence>
<dbReference type="InterPro" id="IPR027417">
    <property type="entry name" value="P-loop_NTPase"/>
</dbReference>
<name>A0A318SIL3_9BURK</name>
<comment type="caution">
    <text evidence="19">The sequence shown here is derived from an EMBL/GenBank/DDBJ whole genome shotgun (WGS) entry which is preliminary data.</text>
</comment>
<evidence type="ECO:0000256" key="10">
    <source>
        <dbReference type="ARBA" id="ARBA00022840"/>
    </source>
</evidence>
<dbReference type="Pfam" id="PF17755">
    <property type="entry name" value="UvrA_DNA-bind"/>
    <property type="match status" value="1"/>
</dbReference>
<evidence type="ECO:0000256" key="1">
    <source>
        <dbReference type="ARBA" id="ARBA00004496"/>
    </source>
</evidence>
<evidence type="ECO:0000256" key="13">
    <source>
        <dbReference type="ARBA" id="ARBA00023204"/>
    </source>
</evidence>
<dbReference type="PANTHER" id="PTHR43152:SF1">
    <property type="entry name" value="UVRA PROTEIN"/>
    <property type="match status" value="1"/>
</dbReference>
<keyword evidence="13" id="KW-0234">DNA repair</keyword>
<feature type="region of interest" description="Disordered" evidence="17">
    <location>
        <begin position="595"/>
        <end position="624"/>
    </location>
</feature>
<evidence type="ECO:0000256" key="4">
    <source>
        <dbReference type="ARBA" id="ARBA00022737"/>
    </source>
</evidence>
<dbReference type="InterPro" id="IPR017871">
    <property type="entry name" value="ABC_transporter-like_CS"/>
</dbReference>
<evidence type="ECO:0000256" key="8">
    <source>
        <dbReference type="ARBA" id="ARBA00022771"/>
    </source>
</evidence>
<dbReference type="GO" id="GO:0008270">
    <property type="term" value="F:zinc ion binding"/>
    <property type="evidence" value="ECO:0007669"/>
    <property type="project" value="UniProtKB-KW"/>
</dbReference>
<keyword evidence="2" id="KW-0963">Cytoplasm</keyword>
<reference evidence="19 20" key="1">
    <citation type="submission" date="2018-06" db="EMBL/GenBank/DDBJ databases">
        <title>Genomic Encyclopedia of Type Strains, Phase III (KMG-III): the genomes of soil and plant-associated and newly described type strains.</title>
        <authorList>
            <person name="Whitman W."/>
        </authorList>
    </citation>
    <scope>NUCLEOTIDE SEQUENCE [LARGE SCALE GENOMIC DNA]</scope>
    <source>
        <strain evidence="19 20">CECT 7646</strain>
    </source>
</reference>
<evidence type="ECO:0000256" key="6">
    <source>
        <dbReference type="ARBA" id="ARBA00022763"/>
    </source>
</evidence>
<organism evidence="19 20">
    <name type="scientific">Xylophilus ampelinus</name>
    <dbReference type="NCBI Taxonomy" id="54067"/>
    <lineage>
        <taxon>Bacteria</taxon>
        <taxon>Pseudomonadati</taxon>
        <taxon>Pseudomonadota</taxon>
        <taxon>Betaproteobacteria</taxon>
        <taxon>Burkholderiales</taxon>
        <taxon>Xylophilus</taxon>
    </lineage>
</organism>
<evidence type="ECO:0000256" key="12">
    <source>
        <dbReference type="ARBA" id="ARBA00023125"/>
    </source>
</evidence>
<dbReference type="PANTHER" id="PTHR43152">
    <property type="entry name" value="UVRABC SYSTEM PROTEIN A"/>
    <property type="match status" value="1"/>
</dbReference>
<proteinExistence type="inferred from homology"/>
<accession>A0A318SIL3</accession>
<keyword evidence="3" id="KW-0479">Metal-binding</keyword>
<dbReference type="OrthoDB" id="9809851at2"/>
<keyword evidence="6" id="KW-0227">DNA damage</keyword>
<gene>
    <name evidence="19" type="ORF">DFQ15_12058</name>
</gene>
<sequence length="899" mass="95950">MAASAPLSAAPRAGFVSVRGAREHNLQNVDVDIPRDALVVFTGVSGSGKSSLAFGTLYAEAQRRYFESVAPYARRLIDQVGVPQVDRIDGLPPAVALQQQRGTPTARSSVGSVTTIGSLVRMLYSRAGRYPPDQPMLYAEDFSPNTAEGACPECHGLGRIYAVTEQSMVPDPTRTIRERAVAAWPTAWQGQNLRDILTTLGHDVDLPWQDLPKKTRDWILFTDEQPTVPVYAGFDRAEVRAAVNAKMAPSYMGTFTGARRYVLQTFATSQSALMKKRVSQFMVGTVCPVCEGKRLKRAALSVTFCGHDIGALQQMPLDALAEVLQPAAEGRFADEDAVRAQGAGTRSKAAHRAHTDKRVAAGGASHAAAPDVRRTPHLSPEKRIAAQRIAGELLGRVRQLTDLGLGYLSLDRATPTLSPGELQRLRLATQLASQLFGVVYVLDEPSAGLHPADGEALLTALQRLKAAGNSLFVVEHDIATMRRADWLVDVGPEAGSRGGRVLYSGPPAGLAEVAESQTRRYLFDSERSASRAVLAPEEWLTVEGVTRHNLRGVDAAFPLGRLTAVTGVSGSGKSSLVSQALLELVAAALGQPVVTDAPADDGPPDAAAGDDDPGAGSGLSVPAERTAGRIAGGMERIRRLVQVDQKPIGRTPRSNLATYTGLFDAVRKLFATTPDARRRRYDAGRFSFNVAKGRCPTCEGEGFVSVELLFLRSVYAPCPACHGARYNPETLRIAWNGLTIADVLGLTVEAACDAFADEPAVLRPLAVLRDIGLGYLRLGQPATELSGGEAQRIKLATELQRTQKGDTLYVLDEPTTGLHPADVDRLLLQLDRLVRAGNTVVVVEHEMRVVAAADWVIDIGPGAGDAGGRIVACGTPRQVAAAEGSRTAPYLAEALPLRA</sequence>
<comment type="subcellular location">
    <subcellularLocation>
        <location evidence="1">Cytoplasm</location>
    </subcellularLocation>
</comment>
<dbReference type="GO" id="GO:0016887">
    <property type="term" value="F:ATP hydrolysis activity"/>
    <property type="evidence" value="ECO:0007669"/>
    <property type="project" value="InterPro"/>
</dbReference>
<dbReference type="Proteomes" id="UP000247540">
    <property type="component" value="Unassembled WGS sequence"/>
</dbReference>
<comment type="similarity">
    <text evidence="14">Belongs to the ABC transporter superfamily. UvrA family.</text>
</comment>
<keyword evidence="7" id="KW-0228">DNA excision</keyword>
<keyword evidence="12" id="KW-0238">DNA-binding</keyword>
<feature type="domain" description="ABC transporter" evidence="18">
    <location>
        <begin position="534"/>
        <end position="886"/>
    </location>
</feature>
<dbReference type="AlphaFoldDB" id="A0A318SIL3"/>
<dbReference type="GO" id="GO:0005524">
    <property type="term" value="F:ATP binding"/>
    <property type="evidence" value="ECO:0007669"/>
    <property type="project" value="UniProtKB-KW"/>
</dbReference>
<dbReference type="RefSeq" id="WP_110466371.1">
    <property type="nucleotide sequence ID" value="NZ_JAMOFZ010000019.1"/>
</dbReference>
<protein>
    <recommendedName>
        <fullName evidence="15">UvrABC system protein A</fullName>
    </recommendedName>
    <alternativeName>
        <fullName evidence="16">Excinuclease ABC subunit A</fullName>
    </alternativeName>
</protein>
<dbReference type="PROSITE" id="PS50893">
    <property type="entry name" value="ABC_TRANSPORTER_2"/>
    <property type="match status" value="1"/>
</dbReference>
<dbReference type="GO" id="GO:0005737">
    <property type="term" value="C:cytoplasm"/>
    <property type="evidence" value="ECO:0007669"/>
    <property type="project" value="UniProtKB-SubCell"/>
</dbReference>
<evidence type="ECO:0000256" key="3">
    <source>
        <dbReference type="ARBA" id="ARBA00022723"/>
    </source>
</evidence>
<feature type="compositionally biased region" description="Acidic residues" evidence="17">
    <location>
        <begin position="598"/>
        <end position="613"/>
    </location>
</feature>
<evidence type="ECO:0000256" key="9">
    <source>
        <dbReference type="ARBA" id="ARBA00022833"/>
    </source>
</evidence>
<evidence type="ECO:0000256" key="11">
    <source>
        <dbReference type="ARBA" id="ARBA00022881"/>
    </source>
</evidence>
<evidence type="ECO:0000256" key="7">
    <source>
        <dbReference type="ARBA" id="ARBA00022769"/>
    </source>
</evidence>
<evidence type="ECO:0000313" key="19">
    <source>
        <dbReference type="EMBL" id="PYE75105.1"/>
    </source>
</evidence>
<dbReference type="EMBL" id="QJTC01000020">
    <property type="protein sequence ID" value="PYE75105.1"/>
    <property type="molecule type" value="Genomic_DNA"/>
</dbReference>
<evidence type="ECO:0000256" key="15">
    <source>
        <dbReference type="ARBA" id="ARBA00039316"/>
    </source>
</evidence>
<evidence type="ECO:0000256" key="14">
    <source>
        <dbReference type="ARBA" id="ARBA00038000"/>
    </source>
</evidence>
<keyword evidence="4" id="KW-0677">Repeat</keyword>
<keyword evidence="11" id="KW-0267">Excision nuclease</keyword>
<keyword evidence="9" id="KW-0862">Zinc</keyword>
<dbReference type="Gene3D" id="1.20.1580.10">
    <property type="entry name" value="ABC transporter ATPase like domain"/>
    <property type="match status" value="1"/>
</dbReference>
<feature type="compositionally biased region" description="Low complexity" evidence="17">
    <location>
        <begin position="360"/>
        <end position="369"/>
    </location>
</feature>
<evidence type="ECO:0000259" key="18">
    <source>
        <dbReference type="PROSITE" id="PS50893"/>
    </source>
</evidence>
<keyword evidence="5" id="KW-0547">Nucleotide-binding</keyword>
<evidence type="ECO:0000256" key="16">
    <source>
        <dbReference type="ARBA" id="ARBA00042156"/>
    </source>
</evidence>
<dbReference type="Gene3D" id="3.40.50.300">
    <property type="entry name" value="P-loop containing nucleotide triphosphate hydrolases"/>
    <property type="match status" value="3"/>
</dbReference>
<dbReference type="GO" id="GO:0003677">
    <property type="term" value="F:DNA binding"/>
    <property type="evidence" value="ECO:0007669"/>
    <property type="project" value="UniProtKB-KW"/>
</dbReference>
<dbReference type="GO" id="GO:0004518">
    <property type="term" value="F:nuclease activity"/>
    <property type="evidence" value="ECO:0007669"/>
    <property type="project" value="UniProtKB-KW"/>
</dbReference>
<keyword evidence="8" id="KW-0863">Zinc-finger</keyword>